<gene>
    <name evidence="1" type="ORF">TbgDal_VII8032</name>
</gene>
<dbReference type="RefSeq" id="XP_011775222.1">
    <property type="nucleotide sequence ID" value="XM_011776920.1"/>
</dbReference>
<evidence type="ECO:0008006" key="3">
    <source>
        <dbReference type="Google" id="ProtNLM"/>
    </source>
</evidence>
<evidence type="ECO:0000313" key="2">
    <source>
        <dbReference type="Proteomes" id="UP000002316"/>
    </source>
</evidence>
<sequence>MLHTLVMLAPSRWCQSPVPRLIGGSQEPAAFFSWGTMLCFAHSVVQHRDQQRLSGTPSFIYRSLGTWQACHQQYHPHMLQNLGWCLKFDPITPAPSTEVACAHCL</sequence>
<organism evidence="1 2">
    <name type="scientific">Trypanosoma brucei gambiense (strain MHOM/CI/86/DAL972)</name>
    <dbReference type="NCBI Taxonomy" id="679716"/>
    <lineage>
        <taxon>Eukaryota</taxon>
        <taxon>Discoba</taxon>
        <taxon>Euglenozoa</taxon>
        <taxon>Kinetoplastea</taxon>
        <taxon>Metakinetoplastina</taxon>
        <taxon>Trypanosomatida</taxon>
        <taxon>Trypanosomatidae</taxon>
        <taxon>Trypanosoma</taxon>
    </lineage>
</organism>
<accession>C9ZU57</accession>
<protein>
    <recommendedName>
        <fullName evidence="3">T. brucei spp.-specific protein</fullName>
    </recommendedName>
</protein>
<dbReference type="GeneID" id="23863128"/>
<dbReference type="OrthoDB" id="251845at2759"/>
<evidence type="ECO:0000313" key="1">
    <source>
        <dbReference type="EMBL" id="CBH12943.1"/>
    </source>
</evidence>
<dbReference type="EMBL" id="FN554970">
    <property type="protein sequence ID" value="CBH12943.1"/>
    <property type="molecule type" value="Genomic_DNA"/>
</dbReference>
<dbReference type="AlphaFoldDB" id="C9ZU57"/>
<dbReference type="Proteomes" id="UP000002316">
    <property type="component" value="Chromosome 7"/>
</dbReference>
<reference evidence="2" key="1">
    <citation type="journal article" date="2010" name="PLoS Negl. Trop. Dis.">
        <title>The genome sequence of Trypanosoma brucei gambiense, causative agent of chronic human african trypanosomiasis.</title>
        <authorList>
            <person name="Jackson A.P."/>
            <person name="Sanders M."/>
            <person name="Berry A."/>
            <person name="McQuillan J."/>
            <person name="Aslett M.A."/>
            <person name="Quail M.A."/>
            <person name="Chukualim B."/>
            <person name="Capewell P."/>
            <person name="MacLeod A."/>
            <person name="Melville S.E."/>
            <person name="Gibson W."/>
            <person name="Barry J.D."/>
            <person name="Berriman M."/>
            <person name="Hertz-Fowler C."/>
        </authorList>
    </citation>
    <scope>NUCLEOTIDE SEQUENCE [LARGE SCALE GENOMIC DNA]</scope>
    <source>
        <strain evidence="2">MHOM/CI/86/DAL972</strain>
    </source>
</reference>
<name>C9ZU57_TRYB9</name>
<proteinExistence type="predicted"/>
<dbReference type="KEGG" id="tbg:TbgDal_VII8032"/>